<feature type="transmembrane region" description="Helical" evidence="5">
    <location>
        <begin position="392"/>
        <end position="412"/>
    </location>
</feature>
<feature type="transmembrane region" description="Helical" evidence="5">
    <location>
        <begin position="271"/>
        <end position="293"/>
    </location>
</feature>
<dbReference type="InterPro" id="IPR036259">
    <property type="entry name" value="MFS_trans_sf"/>
</dbReference>
<dbReference type="GO" id="GO:0022857">
    <property type="term" value="F:transmembrane transporter activity"/>
    <property type="evidence" value="ECO:0007669"/>
    <property type="project" value="InterPro"/>
</dbReference>
<accession>A0A4Q7LKK3</accession>
<dbReference type="PANTHER" id="PTHR23514:SF13">
    <property type="entry name" value="INNER MEMBRANE PROTEIN YBJJ"/>
    <property type="match status" value="1"/>
</dbReference>
<evidence type="ECO:0000256" key="3">
    <source>
        <dbReference type="ARBA" id="ARBA00022989"/>
    </source>
</evidence>
<evidence type="ECO:0000313" key="7">
    <source>
        <dbReference type="EMBL" id="RZS54702.1"/>
    </source>
</evidence>
<proteinExistence type="predicted"/>
<dbReference type="AlphaFoldDB" id="A0A4Q7LKK3"/>
<dbReference type="Gene3D" id="1.20.1250.20">
    <property type="entry name" value="MFS general substrate transporter like domains"/>
    <property type="match status" value="1"/>
</dbReference>
<evidence type="ECO:0000256" key="5">
    <source>
        <dbReference type="SAM" id="Phobius"/>
    </source>
</evidence>
<keyword evidence="4 5" id="KW-0472">Membrane</keyword>
<keyword evidence="3 5" id="KW-1133">Transmembrane helix</keyword>
<dbReference type="OrthoDB" id="9810941at2"/>
<reference evidence="7 8" key="1">
    <citation type="submission" date="2019-02" db="EMBL/GenBank/DDBJ databases">
        <title>Genomic Encyclopedia of Type Strains, Phase IV (KMG-IV): sequencing the most valuable type-strain genomes for metagenomic binning, comparative biology and taxonomic classification.</title>
        <authorList>
            <person name="Goeker M."/>
        </authorList>
    </citation>
    <scope>NUCLEOTIDE SEQUENCE [LARGE SCALE GENOMIC DNA]</scope>
    <source>
        <strain evidence="7 8">DSM 10617</strain>
    </source>
</reference>
<feature type="domain" description="Major facilitator superfamily (MFS) profile" evidence="6">
    <location>
        <begin position="19"/>
        <end position="416"/>
    </location>
</feature>
<keyword evidence="2 5" id="KW-0812">Transmembrane</keyword>
<feature type="transmembrane region" description="Helical" evidence="5">
    <location>
        <begin position="169"/>
        <end position="188"/>
    </location>
</feature>
<feature type="transmembrane region" description="Helical" evidence="5">
    <location>
        <begin position="55"/>
        <end position="73"/>
    </location>
</feature>
<feature type="transmembrane region" description="Helical" evidence="5">
    <location>
        <begin position="329"/>
        <end position="355"/>
    </location>
</feature>
<evidence type="ECO:0000256" key="1">
    <source>
        <dbReference type="ARBA" id="ARBA00004141"/>
    </source>
</evidence>
<evidence type="ECO:0000313" key="8">
    <source>
        <dbReference type="Proteomes" id="UP000293433"/>
    </source>
</evidence>
<feature type="transmembrane region" description="Helical" evidence="5">
    <location>
        <begin position="21"/>
        <end position="43"/>
    </location>
</feature>
<evidence type="ECO:0000256" key="2">
    <source>
        <dbReference type="ARBA" id="ARBA00022692"/>
    </source>
</evidence>
<comment type="subcellular location">
    <subcellularLocation>
        <location evidence="1">Membrane</location>
        <topology evidence="1">Multi-pass membrane protein</topology>
    </subcellularLocation>
</comment>
<dbReference type="InterPro" id="IPR020846">
    <property type="entry name" value="MFS_dom"/>
</dbReference>
<dbReference type="InterPro" id="IPR051788">
    <property type="entry name" value="MFS_Transporter"/>
</dbReference>
<keyword evidence="8" id="KW-1185">Reference proteome</keyword>
<feature type="transmembrane region" description="Helical" evidence="5">
    <location>
        <begin position="239"/>
        <end position="259"/>
    </location>
</feature>
<sequence length="419" mass="42917">MSVNESRSFLRPAWGVFSPRVVTTAVFFAFALGIGLWAGSIPVLMHRTGLGAEGLGLALTLHSAAYIGAMTLAGRMTRRFELRAFMAWLLAAHGVAFFGIFLAPNAWLLVLALIVMGLTAGSLDLAMNTEATTLEHERGRPLLTRMHAAASASFALGAIGGSLISTSLGPLACALLSAAVVAPVWLAVRRLGRRRPLPDPAPATLREPELEAAGAAAVQAAARTASTTEPATRRRPDPVLLFGIVLGLSTVAELTAQMWSAKFLAEQAASLAALAGAGAALYAGCQSAVRLVGDQLRRRFGDVRVIAVSLVLAAVGFVVVALADGFATGVAGFALVGLGTACVVPCCFAQIAAALPGRGGQALGKASLISGVIRLPTPMLLGLIAARQSDSTAFALIAVSLLVGVAGMLIALRQAARAA</sequence>
<dbReference type="EMBL" id="SGWV01000009">
    <property type="protein sequence ID" value="RZS54702.1"/>
    <property type="molecule type" value="Genomic_DNA"/>
</dbReference>
<dbReference type="InterPro" id="IPR001958">
    <property type="entry name" value="Tet-R_TetA/multi-R_MdtG-like"/>
</dbReference>
<protein>
    <submittedName>
        <fullName evidence="7">Putative MFS family arabinose efflux permease</fullName>
    </submittedName>
</protein>
<dbReference type="SUPFAM" id="SSF103473">
    <property type="entry name" value="MFS general substrate transporter"/>
    <property type="match status" value="1"/>
</dbReference>
<name>A0A4Q7LKK3_9BURK</name>
<comment type="caution">
    <text evidence="7">The sequence shown here is derived from an EMBL/GenBank/DDBJ whole genome shotgun (WGS) entry which is preliminary data.</text>
</comment>
<dbReference type="Proteomes" id="UP000293433">
    <property type="component" value="Unassembled WGS sequence"/>
</dbReference>
<dbReference type="Pfam" id="PF07690">
    <property type="entry name" value="MFS_1"/>
    <property type="match status" value="1"/>
</dbReference>
<dbReference type="PROSITE" id="PS50850">
    <property type="entry name" value="MFS"/>
    <property type="match status" value="1"/>
</dbReference>
<organism evidence="7 8">
    <name type="scientific">Sphaerotilus mobilis</name>
    <dbReference type="NCBI Taxonomy" id="47994"/>
    <lineage>
        <taxon>Bacteria</taxon>
        <taxon>Pseudomonadati</taxon>
        <taxon>Pseudomonadota</taxon>
        <taxon>Betaproteobacteria</taxon>
        <taxon>Burkholderiales</taxon>
        <taxon>Sphaerotilaceae</taxon>
        <taxon>Sphaerotilus</taxon>
    </lineage>
</organism>
<feature type="transmembrane region" description="Helical" evidence="5">
    <location>
        <begin position="305"/>
        <end position="323"/>
    </location>
</feature>
<dbReference type="PANTHER" id="PTHR23514">
    <property type="entry name" value="BYPASS OF STOP CODON PROTEIN 6"/>
    <property type="match status" value="1"/>
</dbReference>
<dbReference type="PRINTS" id="PR01035">
    <property type="entry name" value="TCRTETA"/>
</dbReference>
<feature type="transmembrane region" description="Helical" evidence="5">
    <location>
        <begin position="367"/>
        <end position="386"/>
    </location>
</feature>
<evidence type="ECO:0000259" key="6">
    <source>
        <dbReference type="PROSITE" id="PS50850"/>
    </source>
</evidence>
<dbReference type="InterPro" id="IPR011701">
    <property type="entry name" value="MFS"/>
</dbReference>
<gene>
    <name evidence="7" type="ORF">EV685_2184</name>
</gene>
<evidence type="ECO:0000256" key="4">
    <source>
        <dbReference type="ARBA" id="ARBA00023136"/>
    </source>
</evidence>
<dbReference type="GO" id="GO:0016020">
    <property type="term" value="C:membrane"/>
    <property type="evidence" value="ECO:0007669"/>
    <property type="project" value="UniProtKB-SubCell"/>
</dbReference>
<dbReference type="RefSeq" id="WP_130482027.1">
    <property type="nucleotide sequence ID" value="NZ_SGWV01000009.1"/>
</dbReference>